<dbReference type="SUPFAM" id="SSF52540">
    <property type="entry name" value="P-loop containing nucleoside triphosphate hydrolases"/>
    <property type="match status" value="1"/>
</dbReference>
<name>A0A370DFN7_9GAMM</name>
<dbReference type="InterPro" id="IPR027417">
    <property type="entry name" value="P-loop_NTPase"/>
</dbReference>
<dbReference type="InterPro" id="IPR006073">
    <property type="entry name" value="GTP-bd"/>
</dbReference>
<dbReference type="GO" id="GO:0005525">
    <property type="term" value="F:GTP binding"/>
    <property type="evidence" value="ECO:0007669"/>
    <property type="project" value="InterPro"/>
</dbReference>
<dbReference type="Gene3D" id="3.40.50.300">
    <property type="entry name" value="P-loop containing nucleotide triphosphate hydrolases"/>
    <property type="match status" value="1"/>
</dbReference>
<organism evidence="2 3">
    <name type="scientific">endosymbiont of Escarpia spicata</name>
    <dbReference type="NCBI Taxonomy" id="2200908"/>
    <lineage>
        <taxon>Bacteria</taxon>
        <taxon>Pseudomonadati</taxon>
        <taxon>Pseudomonadota</taxon>
        <taxon>Gammaproteobacteria</taxon>
        <taxon>sulfur-oxidizing symbionts</taxon>
    </lineage>
</organism>
<evidence type="ECO:0000259" key="1">
    <source>
        <dbReference type="Pfam" id="PF01926"/>
    </source>
</evidence>
<dbReference type="Proteomes" id="UP000254771">
    <property type="component" value="Unassembled WGS sequence"/>
</dbReference>
<reference evidence="2 3" key="1">
    <citation type="journal article" date="2018" name="ISME J.">
        <title>Endosymbiont genomes yield clues of tubeworm success.</title>
        <authorList>
            <person name="Li Y."/>
            <person name="Liles M.R."/>
            <person name="Halanych K.M."/>
        </authorList>
    </citation>
    <scope>NUCLEOTIDE SEQUENCE [LARGE SCALE GENOMIC DNA]</scope>
    <source>
        <strain evidence="2">A1462</strain>
    </source>
</reference>
<comment type="caution">
    <text evidence="2">The sequence shown here is derived from an EMBL/GenBank/DDBJ whole genome shotgun (WGS) entry which is preliminary data.</text>
</comment>
<protein>
    <recommendedName>
        <fullName evidence="1">G domain-containing protein</fullName>
    </recommendedName>
</protein>
<feature type="domain" description="G" evidence="1">
    <location>
        <begin position="54"/>
        <end position="206"/>
    </location>
</feature>
<proteinExistence type="predicted"/>
<keyword evidence="3" id="KW-1185">Reference proteome</keyword>
<dbReference type="Pfam" id="PF01926">
    <property type="entry name" value="MMR_HSR1"/>
    <property type="match status" value="1"/>
</dbReference>
<dbReference type="EMBL" id="QFXE01000018">
    <property type="protein sequence ID" value="RDH83643.1"/>
    <property type="molecule type" value="Genomic_DNA"/>
</dbReference>
<sequence>MTKLEHLQQLVTRLISCLETRSEIPDLESDALIYAGALLRRYRLSEETSAPQQLMVVGPTQSGKSSLVNLLLEEPLAEASPLAGFTQHPQGFSTDALSESQQLAIAKQFPDWQLKQTLDTEDPLGYTLRTISSAGTGFSVPTIVWDSPDFDSVSSRSYRQRVPVLCAMADLILLVVSREKYADQSVWQLLRLIAPLHTPLLICLNKTTLEEAELLEREIRQRLKKEQIEALDVISLPFVMGGEQLQATQGAAKLRRVISEQLGLQPQPFPANHLQQLLKQHWPGWTETVRQEIAARENWQSLVESTIDESIALYERDYLENPHYSDTLQRTLTRLLELIEIPGIAGGLVKARELLSWPARKLQAIYRHKSGKSASTSPDHEISVLTDAVNHLLLRLQREIGEQTVSGQSVPRWWQGLLNQFSSERKTIETQALETAKHHQQLFESEIENASQRLFNHLQKHPTTLNSLRAARVTADAAALAFALKTGGIGLNDLILAPAMLSFSTLLTEGALGRYMFTVEQDLKAIQLKAVRQQLFADVLKQALLGLPDKLSAPGLCRIDQQQLFAAESELEALTQ</sequence>
<evidence type="ECO:0000313" key="2">
    <source>
        <dbReference type="EMBL" id="RDH83643.1"/>
    </source>
</evidence>
<dbReference type="AlphaFoldDB" id="A0A370DFN7"/>
<gene>
    <name evidence="2" type="ORF">DIZ78_14160</name>
</gene>
<accession>A0A370DFN7</accession>
<dbReference type="CDD" id="cd00882">
    <property type="entry name" value="Ras_like_GTPase"/>
    <property type="match status" value="1"/>
</dbReference>
<evidence type="ECO:0000313" key="3">
    <source>
        <dbReference type="Proteomes" id="UP000254771"/>
    </source>
</evidence>